<dbReference type="Gene3D" id="3.40.190.10">
    <property type="entry name" value="Periplasmic binding protein-like II"/>
    <property type="match status" value="1"/>
</dbReference>
<reference evidence="3 4" key="1">
    <citation type="submission" date="2018-07" db="EMBL/GenBank/DDBJ databases">
        <title>Genomic Encyclopedia of Type Strains, Phase IV (KMG-IV): sequencing the most valuable type-strain genomes for metagenomic binning, comparative biology and taxonomic classification.</title>
        <authorList>
            <person name="Goeker M."/>
        </authorList>
    </citation>
    <scope>NUCLEOTIDE SEQUENCE [LARGE SCALE GENOMIC DNA]</scope>
    <source>
        <strain evidence="3 4">DSM 21352</strain>
    </source>
</reference>
<keyword evidence="2" id="KW-0732">Signal</keyword>
<organism evidence="3 4">
    <name type="scientific">Pseudacidovorax intermedius</name>
    <dbReference type="NCBI Taxonomy" id="433924"/>
    <lineage>
        <taxon>Bacteria</taxon>
        <taxon>Pseudomonadati</taxon>
        <taxon>Pseudomonadota</taxon>
        <taxon>Betaproteobacteria</taxon>
        <taxon>Burkholderiales</taxon>
        <taxon>Comamonadaceae</taxon>
        <taxon>Pseudacidovorax</taxon>
    </lineage>
</organism>
<evidence type="ECO:0000256" key="2">
    <source>
        <dbReference type="SAM" id="SignalP"/>
    </source>
</evidence>
<dbReference type="PANTHER" id="PTHR42928">
    <property type="entry name" value="TRICARBOXYLATE-BINDING PROTEIN"/>
    <property type="match status" value="1"/>
</dbReference>
<dbReference type="PIRSF" id="PIRSF017082">
    <property type="entry name" value="YflP"/>
    <property type="match status" value="1"/>
</dbReference>
<dbReference type="InterPro" id="IPR042100">
    <property type="entry name" value="Bug_dom1"/>
</dbReference>
<comment type="similarity">
    <text evidence="1">Belongs to the UPF0065 (bug) family.</text>
</comment>
<accession>A0A370FFS1</accession>
<dbReference type="Gene3D" id="3.40.190.150">
    <property type="entry name" value="Bordetella uptake gene, domain 1"/>
    <property type="match status" value="1"/>
</dbReference>
<evidence type="ECO:0000313" key="3">
    <source>
        <dbReference type="EMBL" id="RDI25262.1"/>
    </source>
</evidence>
<keyword evidence="4" id="KW-1185">Reference proteome</keyword>
<dbReference type="AlphaFoldDB" id="A0A370FFS1"/>
<dbReference type="CDD" id="cd07012">
    <property type="entry name" value="PBP2_Bug_TTT"/>
    <property type="match status" value="1"/>
</dbReference>
<evidence type="ECO:0000313" key="4">
    <source>
        <dbReference type="Proteomes" id="UP000255265"/>
    </source>
</evidence>
<dbReference type="STRING" id="433924.NS331_15910"/>
<feature type="signal peptide" evidence="2">
    <location>
        <begin position="1"/>
        <end position="30"/>
    </location>
</feature>
<dbReference type="OrthoDB" id="8842384at2"/>
<keyword evidence="3" id="KW-0675">Receptor</keyword>
<dbReference type="EMBL" id="QQAV01000004">
    <property type="protein sequence ID" value="RDI25262.1"/>
    <property type="molecule type" value="Genomic_DNA"/>
</dbReference>
<dbReference type="SUPFAM" id="SSF53850">
    <property type="entry name" value="Periplasmic binding protein-like II"/>
    <property type="match status" value="1"/>
</dbReference>
<dbReference type="Pfam" id="PF03401">
    <property type="entry name" value="TctC"/>
    <property type="match status" value="1"/>
</dbReference>
<dbReference type="InterPro" id="IPR005064">
    <property type="entry name" value="BUG"/>
</dbReference>
<comment type="caution">
    <text evidence="3">The sequence shown here is derived from an EMBL/GenBank/DDBJ whole genome shotgun (WGS) entry which is preliminary data.</text>
</comment>
<evidence type="ECO:0000256" key="1">
    <source>
        <dbReference type="ARBA" id="ARBA00006987"/>
    </source>
</evidence>
<sequence length="329" mass="34214">MPLRHATRRRAGLFLLLAAASLFASTAAPAADSWPARAITLIVSFEPGGSTDISARAVAQALSVELKQPVVVENRTGAGGRIGTKAAALARPDGYTLLWGSGSSLTAAPVLYPDQGHVATLVPVSLGATQSFVFVTNPSLGVRTVQEFVALAKRQPGQLNFASAGMGSSNHLLGEIFLAATGAPVVHVPYKGAVMAKDAVIRGEAQLMDEVTSPLIGALRAGQLVPLFMTGERRDPAFPDIPTAAEAGLPEMTIQGFFGLLAPAGTPPEIVARLNGAMRTALASEPVARAFGNLGFTTVYSTPEQMAARIAEGRATYARIVKARQIHVD</sequence>
<feature type="chain" id="PRO_5016720900" evidence="2">
    <location>
        <begin position="31"/>
        <end position="329"/>
    </location>
</feature>
<dbReference type="PANTHER" id="PTHR42928:SF5">
    <property type="entry name" value="BLR1237 PROTEIN"/>
    <property type="match status" value="1"/>
</dbReference>
<protein>
    <submittedName>
        <fullName evidence="3">Tripartite-type tricarboxylate transporter receptor subunit TctC</fullName>
    </submittedName>
</protein>
<dbReference type="RefSeq" id="WP_114803075.1">
    <property type="nucleotide sequence ID" value="NZ_QQAV01000004.1"/>
</dbReference>
<dbReference type="Proteomes" id="UP000255265">
    <property type="component" value="Unassembled WGS sequence"/>
</dbReference>
<proteinExistence type="inferred from homology"/>
<name>A0A370FFS1_9BURK</name>
<gene>
    <name evidence="3" type="ORF">DFR41_104322</name>
</gene>